<evidence type="ECO:0000313" key="8">
    <source>
        <dbReference type="Proteomes" id="UP000078348"/>
    </source>
</evidence>
<dbReference type="InterPro" id="IPR001849">
    <property type="entry name" value="PH_domain"/>
</dbReference>
<evidence type="ECO:0000256" key="3">
    <source>
        <dbReference type="PROSITE-ProRule" id="PRU00023"/>
    </source>
</evidence>
<dbReference type="STRING" id="478820.A0A196S553"/>
<name>A0A196S553_BLAHN</name>
<evidence type="ECO:0000313" key="7">
    <source>
        <dbReference type="EMBL" id="OAO12218.1"/>
    </source>
</evidence>
<dbReference type="SMART" id="SM00233">
    <property type="entry name" value="PH"/>
    <property type="match status" value="1"/>
</dbReference>
<dbReference type="SUPFAM" id="SSF50729">
    <property type="entry name" value="PH domain-like"/>
    <property type="match status" value="1"/>
</dbReference>
<keyword evidence="8" id="KW-1185">Reference proteome</keyword>
<feature type="coiled-coil region" evidence="4">
    <location>
        <begin position="1006"/>
        <end position="1036"/>
    </location>
</feature>
<protein>
    <submittedName>
        <fullName evidence="7">Ankyrin 3-like protein</fullName>
    </submittedName>
</protein>
<reference evidence="7 8" key="1">
    <citation type="submission" date="2016-05" db="EMBL/GenBank/DDBJ databases">
        <title>Nuclear genome of Blastocystis sp. subtype 1 NandII.</title>
        <authorList>
            <person name="Gentekaki E."/>
            <person name="Curtis B."/>
            <person name="Stairs C."/>
            <person name="Eme L."/>
            <person name="Herman E."/>
            <person name="Klimes V."/>
            <person name="Arias M.C."/>
            <person name="Elias M."/>
            <person name="Hilliou F."/>
            <person name="Klute M."/>
            <person name="Malik S.-B."/>
            <person name="Pightling A."/>
            <person name="Rachubinski R."/>
            <person name="Salas D."/>
            <person name="Schlacht A."/>
            <person name="Suga H."/>
            <person name="Archibald J."/>
            <person name="Ball S.G."/>
            <person name="Clark G."/>
            <person name="Dacks J."/>
            <person name="Van Der Giezen M."/>
            <person name="Tsaousis A."/>
            <person name="Roger A."/>
        </authorList>
    </citation>
    <scope>NUCLEOTIDE SEQUENCE [LARGE SCALE GENOMIC DNA]</scope>
    <source>
        <strain evidence="8">ATCC 50177 / NandII</strain>
    </source>
</reference>
<dbReference type="SUPFAM" id="SSF48403">
    <property type="entry name" value="Ankyrin repeat"/>
    <property type="match status" value="2"/>
</dbReference>
<dbReference type="Proteomes" id="UP000078348">
    <property type="component" value="Unassembled WGS sequence"/>
</dbReference>
<organism evidence="7 8">
    <name type="scientific">Blastocystis sp. subtype 1 (strain ATCC 50177 / NandII)</name>
    <dbReference type="NCBI Taxonomy" id="478820"/>
    <lineage>
        <taxon>Eukaryota</taxon>
        <taxon>Sar</taxon>
        <taxon>Stramenopiles</taxon>
        <taxon>Bigyra</taxon>
        <taxon>Opalozoa</taxon>
        <taxon>Opalinata</taxon>
        <taxon>Blastocystidae</taxon>
        <taxon>Blastocystis</taxon>
    </lineage>
</organism>
<dbReference type="Gene3D" id="1.25.40.20">
    <property type="entry name" value="Ankyrin repeat-containing domain"/>
    <property type="match status" value="2"/>
</dbReference>
<evidence type="ECO:0000256" key="2">
    <source>
        <dbReference type="ARBA" id="ARBA00023043"/>
    </source>
</evidence>
<dbReference type="PANTHER" id="PTHR24198">
    <property type="entry name" value="ANKYRIN REPEAT AND PROTEIN KINASE DOMAIN-CONTAINING PROTEIN"/>
    <property type="match status" value="1"/>
</dbReference>
<dbReference type="AlphaFoldDB" id="A0A196S553"/>
<dbReference type="Gene3D" id="2.30.29.30">
    <property type="entry name" value="Pleckstrin-homology domain (PH domain)/Phosphotyrosine-binding domain (PTB)"/>
    <property type="match status" value="1"/>
</dbReference>
<feature type="compositionally biased region" description="Polar residues" evidence="5">
    <location>
        <begin position="983"/>
        <end position="997"/>
    </location>
</feature>
<feature type="repeat" description="ANK" evidence="3">
    <location>
        <begin position="570"/>
        <end position="602"/>
    </location>
</feature>
<comment type="caution">
    <text evidence="7">The sequence shown here is derived from an EMBL/GenBank/DDBJ whole genome shotgun (WGS) entry which is preliminary data.</text>
</comment>
<feature type="compositionally biased region" description="Pro residues" evidence="5">
    <location>
        <begin position="938"/>
        <end position="947"/>
    </location>
</feature>
<evidence type="ECO:0000259" key="6">
    <source>
        <dbReference type="SMART" id="SM00233"/>
    </source>
</evidence>
<dbReference type="Pfam" id="PF12796">
    <property type="entry name" value="Ank_2"/>
    <property type="match status" value="2"/>
</dbReference>
<evidence type="ECO:0000256" key="1">
    <source>
        <dbReference type="ARBA" id="ARBA00022737"/>
    </source>
</evidence>
<dbReference type="CDD" id="cd00821">
    <property type="entry name" value="PH"/>
    <property type="match status" value="1"/>
</dbReference>
<feature type="compositionally biased region" description="Low complexity" evidence="5">
    <location>
        <begin position="969"/>
        <end position="982"/>
    </location>
</feature>
<accession>A0A196S553</accession>
<dbReference type="EMBL" id="LXWW01000558">
    <property type="protein sequence ID" value="OAO12218.1"/>
    <property type="molecule type" value="Genomic_DNA"/>
</dbReference>
<dbReference type="InterPro" id="IPR036770">
    <property type="entry name" value="Ankyrin_rpt-contain_sf"/>
</dbReference>
<dbReference type="InterPro" id="IPR002110">
    <property type="entry name" value="Ankyrin_rpt"/>
</dbReference>
<sequence length="1125" mass="124736">MYGLPNDMHSLASGKNTRAFFQKEIQQFMDSNNCANLDREGIKNLLTRLHNGIVPSDSTVSLFFTDGSSEVSGDKILSTFLTSVHFPDHPIKPSAIFPEEETKIIPFFPPDKTAVSYNDYDFIPFKQEYIKRAQKNFFSSTYHVRLCMLDNSSLTVYEKDTRDRIAVNVYLSNIVSIETLPNEKSIYPFIIHEKDTDTLLAADDETARLDWIHRIASLTVLQMAFTGDINEERFKYFIESGYANKNACYSRENARTVLYYLLQHRKTTLADWLLSKGARANCILRWQFVVEDRVMKPMEILRLMERNQISLLLKSDDGLNYNLMHYMCYFGEFEGVKKLFEISDSQSLLNDPTESNDIALTMALLSPLTTDDCKVQIASLIYASSNLSICNRLKQTPPQLTLLMGKIDLLFKMLAIPINLHQDGYHNNLLHLAIKAQLPTVARFILEYCHFGALDQVDASGDSVLTLAIKAGDEELACSILREGADAGIKGVNWMQPHSEKDLCIHQALKRKMGDLANLMIERGDYLLCRDTSGNLPIHLALLNQLDSSVQQLLARGDVLSFVNVLNEAEQDSPLHLALKLGCFEHALGIMRAGANVNSINQQGYTPCHVLIKAARGDYKSLERAPFTQEQITQLLVELLSYRPDIKILCKDTAEGGSTSALHMAICGGKATENAALLLLESDPNAVMVRDYQRCTPLIRAVEMRNLLLVRALCEQGAELDVINVTHNTALHIAVANNDEEIVAYLVNHGAYLRVWNEEGLFPMHIAIQNNNVAVLSMLCPFDVDANICTREGVTPFILACLHASEDCAHFLIQHHADPYLLDRNCKSCLARVAERVEQAPTDLRYASIAQMVVPLAGVFQRECFSDAASVDHAVQVLEAYIEKAVAAGVVAAEEVIMPRMSTGGCDAPASPVLPPKMSDASTLPPRSVSSATSTLRLPPPLPPTSQPPVGTLKKNATLKAPPAPPTSKAPAYAPGSPSAASTMKTVSTLSSGSAGTVGTMKGVESGEIQEARRELEEAMESVKRLEEKFAQEEKAEEERFAAKFRVWCKTSSGMANIKKAKDALIAKGLSETDAELKAQGVYEKTMMDRSKAKLRKKYEEERKMVLSVVEEKKKSLELLGVNLA</sequence>
<keyword evidence="4" id="KW-0175">Coiled coil</keyword>
<keyword evidence="2 3" id="KW-0040">ANK repeat</keyword>
<evidence type="ECO:0000256" key="4">
    <source>
        <dbReference type="SAM" id="Coils"/>
    </source>
</evidence>
<keyword evidence="1" id="KW-0677">Repeat</keyword>
<dbReference type="OrthoDB" id="202480at2759"/>
<feature type="region of interest" description="Disordered" evidence="5">
    <location>
        <begin position="904"/>
        <end position="1001"/>
    </location>
</feature>
<feature type="repeat" description="ANK" evidence="3">
    <location>
        <begin position="726"/>
        <end position="758"/>
    </location>
</feature>
<dbReference type="SMART" id="SM00248">
    <property type="entry name" value="ANK"/>
    <property type="match status" value="14"/>
</dbReference>
<dbReference type="InterPro" id="IPR011993">
    <property type="entry name" value="PH-like_dom_sf"/>
</dbReference>
<dbReference type="PROSITE" id="PS50088">
    <property type="entry name" value="ANK_REPEAT"/>
    <property type="match status" value="2"/>
</dbReference>
<gene>
    <name evidence="7" type="ORF">AV274_6098</name>
</gene>
<dbReference type="PROSITE" id="PS50297">
    <property type="entry name" value="ANK_REP_REGION"/>
    <property type="match status" value="1"/>
</dbReference>
<dbReference type="PANTHER" id="PTHR24198:SF165">
    <property type="entry name" value="ANKYRIN REPEAT-CONTAINING PROTEIN-RELATED"/>
    <property type="match status" value="1"/>
</dbReference>
<proteinExistence type="predicted"/>
<evidence type="ECO:0000256" key="5">
    <source>
        <dbReference type="SAM" id="MobiDB-lite"/>
    </source>
</evidence>
<dbReference type="Pfam" id="PF00169">
    <property type="entry name" value="PH"/>
    <property type="match status" value="1"/>
</dbReference>
<feature type="domain" description="PH" evidence="6">
    <location>
        <begin position="124"/>
        <end position="222"/>
    </location>
</feature>